<proteinExistence type="predicted"/>
<evidence type="ECO:0000259" key="1">
    <source>
        <dbReference type="Pfam" id="PF03372"/>
    </source>
</evidence>
<evidence type="ECO:0000313" key="3">
    <source>
        <dbReference type="Proteomes" id="UP001147700"/>
    </source>
</evidence>
<protein>
    <recommendedName>
        <fullName evidence="1">Endonuclease/exonuclease/phosphatase domain-containing protein</fullName>
    </recommendedName>
</protein>
<dbReference type="RefSeq" id="WP_270006460.1">
    <property type="nucleotide sequence ID" value="NZ_JAPCID010000020.1"/>
</dbReference>
<evidence type="ECO:0000313" key="2">
    <source>
        <dbReference type="EMBL" id="MDA0138979.1"/>
    </source>
</evidence>
<sequence length="191" mass="21136">MLNEFAAALDGWDWDVALLQEVPPWWPPLLGRASGACARWVLTSRNFGLGVRRAVSARNPDLLKANGGGCNAILVRGRVQEHRVVRLTWWPERRWAHGVRVGPWWVVNLHASTHRDVWAARDVARAARAWPVEAPLLFGGDLNLKRPALPGLVHLGGNHVDHFFARGAAGSGFEVLDRGSLSDHPPIRVTL</sequence>
<dbReference type="EMBL" id="JAPCID010000020">
    <property type="protein sequence ID" value="MDA0138979.1"/>
    <property type="molecule type" value="Genomic_DNA"/>
</dbReference>
<dbReference type="Gene3D" id="3.60.10.10">
    <property type="entry name" value="Endonuclease/exonuclease/phosphatase"/>
    <property type="match status" value="1"/>
</dbReference>
<gene>
    <name evidence="2" type="ORF">OJ962_15865</name>
</gene>
<dbReference type="SUPFAM" id="SSF56219">
    <property type="entry name" value="DNase I-like"/>
    <property type="match status" value="1"/>
</dbReference>
<name>A0ABT4RK95_9ACTN</name>
<dbReference type="InterPro" id="IPR005135">
    <property type="entry name" value="Endo/exonuclease/phosphatase"/>
</dbReference>
<keyword evidence="3" id="KW-1185">Reference proteome</keyword>
<dbReference type="InterPro" id="IPR036691">
    <property type="entry name" value="Endo/exonu/phosph_ase_sf"/>
</dbReference>
<dbReference type="Proteomes" id="UP001147700">
    <property type="component" value="Unassembled WGS sequence"/>
</dbReference>
<dbReference type="Pfam" id="PF03372">
    <property type="entry name" value="Exo_endo_phos"/>
    <property type="match status" value="1"/>
</dbReference>
<comment type="caution">
    <text evidence="2">The sequence shown here is derived from an EMBL/GenBank/DDBJ whole genome shotgun (WGS) entry which is preliminary data.</text>
</comment>
<feature type="domain" description="Endonuclease/exonuclease/phosphatase" evidence="1">
    <location>
        <begin position="5"/>
        <end position="184"/>
    </location>
</feature>
<reference evidence="2" key="1">
    <citation type="submission" date="2022-10" db="EMBL/GenBank/DDBJ databases">
        <title>The WGS of Solirubrobacter sp. CPCC 204708.</title>
        <authorList>
            <person name="Jiang Z."/>
        </authorList>
    </citation>
    <scope>NUCLEOTIDE SEQUENCE</scope>
    <source>
        <strain evidence="2">CPCC 204708</strain>
    </source>
</reference>
<organism evidence="2 3">
    <name type="scientific">Solirubrobacter deserti</name>
    <dbReference type="NCBI Taxonomy" id="2282478"/>
    <lineage>
        <taxon>Bacteria</taxon>
        <taxon>Bacillati</taxon>
        <taxon>Actinomycetota</taxon>
        <taxon>Thermoleophilia</taxon>
        <taxon>Solirubrobacterales</taxon>
        <taxon>Solirubrobacteraceae</taxon>
        <taxon>Solirubrobacter</taxon>
    </lineage>
</organism>
<accession>A0ABT4RK95</accession>